<reference evidence="1" key="1">
    <citation type="submission" date="2021-01" db="EMBL/GenBank/DDBJ databases">
        <title>Adiantum capillus-veneris genome.</title>
        <authorList>
            <person name="Fang Y."/>
            <person name="Liao Q."/>
        </authorList>
    </citation>
    <scope>NUCLEOTIDE SEQUENCE</scope>
    <source>
        <strain evidence="1">H3</strain>
        <tissue evidence="1">Leaf</tissue>
    </source>
</reference>
<dbReference type="AlphaFoldDB" id="A0A9D4U2M1"/>
<keyword evidence="2" id="KW-1185">Reference proteome</keyword>
<proteinExistence type="predicted"/>
<gene>
    <name evidence="1" type="ORF">GOP47_0024891</name>
</gene>
<dbReference type="Proteomes" id="UP000886520">
    <property type="component" value="Chromosome 24"/>
</dbReference>
<accession>A0A9D4U2M1</accession>
<protein>
    <submittedName>
        <fullName evidence="1">Uncharacterized protein</fullName>
    </submittedName>
</protein>
<name>A0A9D4U2M1_ADICA</name>
<dbReference type="EMBL" id="JABFUD020000024">
    <property type="protein sequence ID" value="KAI5060471.1"/>
    <property type="molecule type" value="Genomic_DNA"/>
</dbReference>
<comment type="caution">
    <text evidence="1">The sequence shown here is derived from an EMBL/GenBank/DDBJ whole genome shotgun (WGS) entry which is preliminary data.</text>
</comment>
<organism evidence="1 2">
    <name type="scientific">Adiantum capillus-veneris</name>
    <name type="common">Maidenhair fern</name>
    <dbReference type="NCBI Taxonomy" id="13818"/>
    <lineage>
        <taxon>Eukaryota</taxon>
        <taxon>Viridiplantae</taxon>
        <taxon>Streptophyta</taxon>
        <taxon>Embryophyta</taxon>
        <taxon>Tracheophyta</taxon>
        <taxon>Polypodiopsida</taxon>
        <taxon>Polypodiidae</taxon>
        <taxon>Polypodiales</taxon>
        <taxon>Pteridineae</taxon>
        <taxon>Pteridaceae</taxon>
        <taxon>Vittarioideae</taxon>
        <taxon>Adiantum</taxon>
    </lineage>
</organism>
<evidence type="ECO:0000313" key="2">
    <source>
        <dbReference type="Proteomes" id="UP000886520"/>
    </source>
</evidence>
<sequence>MEALYRLDDLKVHLESLLGEPSTCLSLLVDFEVEREKESIIQSLVHAFPLPTSRVLQAY</sequence>
<evidence type="ECO:0000313" key="1">
    <source>
        <dbReference type="EMBL" id="KAI5060471.1"/>
    </source>
</evidence>